<evidence type="ECO:0000259" key="2">
    <source>
        <dbReference type="Pfam" id="PF26616"/>
    </source>
</evidence>
<evidence type="ECO:0000256" key="1">
    <source>
        <dbReference type="SAM" id="Phobius"/>
    </source>
</evidence>
<proteinExistence type="predicted"/>
<keyword evidence="1" id="KW-0812">Transmembrane</keyword>
<dbReference type="EMBL" id="JAPUFD010000020">
    <property type="protein sequence ID" value="MDI1492644.1"/>
    <property type="molecule type" value="Genomic_DNA"/>
</dbReference>
<protein>
    <recommendedName>
        <fullName evidence="2">CorA-like transporter domain-containing protein</fullName>
    </recommendedName>
</protein>
<dbReference type="InterPro" id="IPR058257">
    <property type="entry name" value="CorA-like_dom"/>
</dbReference>
<feature type="transmembrane region" description="Helical" evidence="1">
    <location>
        <begin position="486"/>
        <end position="505"/>
    </location>
</feature>
<keyword evidence="1" id="KW-1133">Transmembrane helix</keyword>
<gene>
    <name evidence="3" type="ORF">OHK93_004426</name>
</gene>
<comment type="caution">
    <text evidence="3">The sequence shown here is derived from an EMBL/GenBank/DDBJ whole genome shotgun (WGS) entry which is preliminary data.</text>
</comment>
<evidence type="ECO:0000313" key="4">
    <source>
        <dbReference type="Proteomes" id="UP001161017"/>
    </source>
</evidence>
<reference evidence="3" key="1">
    <citation type="journal article" date="2023" name="Genome Biol. Evol.">
        <title>First Whole Genome Sequence and Flow Cytometry Genome Size Data for the Lichen-Forming Fungus Ramalina farinacea (Ascomycota).</title>
        <authorList>
            <person name="Llewellyn T."/>
            <person name="Mian S."/>
            <person name="Hill R."/>
            <person name="Leitch I.J."/>
            <person name="Gaya E."/>
        </authorList>
    </citation>
    <scope>NUCLEOTIDE SEQUENCE</scope>
    <source>
        <strain evidence="3">LIQ254RAFAR</strain>
    </source>
</reference>
<evidence type="ECO:0000313" key="3">
    <source>
        <dbReference type="EMBL" id="MDI1492644.1"/>
    </source>
</evidence>
<name>A0AA43TYN6_9LECA</name>
<organism evidence="3 4">
    <name type="scientific">Ramalina farinacea</name>
    <dbReference type="NCBI Taxonomy" id="258253"/>
    <lineage>
        <taxon>Eukaryota</taxon>
        <taxon>Fungi</taxon>
        <taxon>Dikarya</taxon>
        <taxon>Ascomycota</taxon>
        <taxon>Pezizomycotina</taxon>
        <taxon>Lecanoromycetes</taxon>
        <taxon>OSLEUM clade</taxon>
        <taxon>Lecanoromycetidae</taxon>
        <taxon>Lecanorales</taxon>
        <taxon>Lecanorineae</taxon>
        <taxon>Ramalinaceae</taxon>
        <taxon>Ramalina</taxon>
    </lineage>
</organism>
<dbReference type="Proteomes" id="UP001161017">
    <property type="component" value="Unassembled WGS sequence"/>
</dbReference>
<dbReference type="Pfam" id="PF26616">
    <property type="entry name" value="CorA-like"/>
    <property type="match status" value="1"/>
</dbReference>
<keyword evidence="1" id="KW-0472">Membrane</keyword>
<keyword evidence="4" id="KW-1185">Reference proteome</keyword>
<dbReference type="AlphaFoldDB" id="A0AA43TYN6"/>
<feature type="domain" description="CorA-like transporter" evidence="2">
    <location>
        <begin position="12"/>
        <end position="300"/>
    </location>
</feature>
<sequence>MGLQLPPDFIASYRDFISYPENSLVKSTYSGALRTQRLRLEDGQRKLFTQKDANVLVPFRDLDAHGQPKAFVKHKVRDDDELQDWLGDRSRSHPTKIATKRDPKCRFVFFYSDNSMAQLHTTRKMFVRTLTYHQVMPSYLDFTAVFGIHNHTREPRFSGFREQTLFSGPPKTKVDSLGRSGRHFQLCYNLKSVGTWSDASPGTLVPNSEKWSIRQGAFHHQFDVITGNSFWIITRAGLDIKERVEGVTGVHGNEEDKKFGTPEECLRSTFAIHLLLCHWATERWREYFQWLEDKIEEATYVVVYGPQSLGDSKQSYSPAQLKRAQSLEEETNEAVMVLEGNSDILTSLKRFYEGLRTNDRFPLKTSAGEELASFASQIDSFIYDSKLQIARGRLLAKIVSARKSIILQHLQSQATEQMQQLTVSMQRDSTTVRIIGLMTFLYLPGTFVSTFFSTDVVKYQDQNGNSTVASTSGSYSRLALDRWLEVTLPLTLLTFLGAGLWFWAVDRRNKRHIALPYTEEK</sequence>
<accession>A0AA43TYN6</accession>